<feature type="region of interest" description="Disordered" evidence="1">
    <location>
        <begin position="1"/>
        <end position="68"/>
    </location>
</feature>
<keyword evidence="3" id="KW-1185">Reference proteome</keyword>
<dbReference type="Proteomes" id="UP000269945">
    <property type="component" value="Unassembled WGS sequence"/>
</dbReference>
<dbReference type="AlphaFoldDB" id="A0A9X9PXQ1"/>
<gene>
    <name evidence="2" type="ORF">BN2614_LOCUS1</name>
</gene>
<feature type="non-terminal residue" evidence="2">
    <location>
        <position position="1"/>
    </location>
</feature>
<evidence type="ECO:0000313" key="3">
    <source>
        <dbReference type="Proteomes" id="UP000269945"/>
    </source>
</evidence>
<protein>
    <submittedName>
        <fullName evidence="2">Uncharacterized protein</fullName>
    </submittedName>
</protein>
<feature type="compositionally biased region" description="Basic and acidic residues" evidence="1">
    <location>
        <begin position="10"/>
        <end position="25"/>
    </location>
</feature>
<dbReference type="EMBL" id="CYRY02007548">
    <property type="protein sequence ID" value="VCW76540.1"/>
    <property type="molecule type" value="Genomic_DNA"/>
</dbReference>
<accession>A0A9X9PXQ1</accession>
<name>A0A9X9PXQ1_GULGU</name>
<comment type="caution">
    <text evidence="2">The sequence shown here is derived from an EMBL/GenBank/DDBJ whole genome shotgun (WGS) entry which is preliminary data.</text>
</comment>
<proteinExistence type="predicted"/>
<sequence length="80" mass="8528">ATVSVGGRGRPLDSERTGTEKESRCPRPRATAGPASCSRPFLQEPRGMVGPALPAGLTTSTPWEARAHDRVEAERLPYLG</sequence>
<feature type="non-terminal residue" evidence="2">
    <location>
        <position position="80"/>
    </location>
</feature>
<evidence type="ECO:0000256" key="1">
    <source>
        <dbReference type="SAM" id="MobiDB-lite"/>
    </source>
</evidence>
<organism evidence="2 3">
    <name type="scientific">Gulo gulo</name>
    <name type="common">Wolverine</name>
    <name type="synonym">Gluton</name>
    <dbReference type="NCBI Taxonomy" id="48420"/>
    <lineage>
        <taxon>Eukaryota</taxon>
        <taxon>Metazoa</taxon>
        <taxon>Chordata</taxon>
        <taxon>Craniata</taxon>
        <taxon>Vertebrata</taxon>
        <taxon>Euteleostomi</taxon>
        <taxon>Mammalia</taxon>
        <taxon>Eutheria</taxon>
        <taxon>Laurasiatheria</taxon>
        <taxon>Carnivora</taxon>
        <taxon>Caniformia</taxon>
        <taxon>Musteloidea</taxon>
        <taxon>Mustelidae</taxon>
        <taxon>Guloninae</taxon>
        <taxon>Gulo</taxon>
    </lineage>
</organism>
<evidence type="ECO:0000313" key="2">
    <source>
        <dbReference type="EMBL" id="VCW76540.1"/>
    </source>
</evidence>
<reference evidence="2 3" key="1">
    <citation type="submission" date="2018-10" db="EMBL/GenBank/DDBJ databases">
        <authorList>
            <person name="Ekblom R."/>
            <person name="Jareborg N."/>
        </authorList>
    </citation>
    <scope>NUCLEOTIDE SEQUENCE [LARGE SCALE GENOMIC DNA]</scope>
    <source>
        <tissue evidence="2">Muscle</tissue>
    </source>
</reference>